<protein>
    <recommendedName>
        <fullName evidence="2">DUF8032 domain-containing protein</fullName>
    </recommendedName>
</protein>
<feature type="compositionally biased region" description="Polar residues" evidence="1">
    <location>
        <begin position="10"/>
        <end position="25"/>
    </location>
</feature>
<dbReference type="GeneID" id="80879121"/>
<dbReference type="PANTHER" id="PTHR22949">
    <property type="entry name" value="WHITE COLLAR 2 PROTEIN WC2"/>
    <property type="match status" value="1"/>
</dbReference>
<evidence type="ECO:0000256" key="1">
    <source>
        <dbReference type="SAM" id="MobiDB-lite"/>
    </source>
</evidence>
<comment type="caution">
    <text evidence="3">The sequence shown here is derived from an EMBL/GenBank/DDBJ whole genome shotgun (WGS) entry which is preliminary data.</text>
</comment>
<sequence>MLNESPAPLSISSEVSSLPGQTIQAQPHGPAPTRSCPPGPIPAAPPALVRRDEHGVDWIAFQYSKDRVRTEYCIRCDVESIDLTSLSKSFRKQNCIYPRADVPQLSYLGNRHRYENECNRIGWALAHLNPSLRGKRGLIQRAVDSWRNSNADPKVRSRRVRRLSKQNQNRQQQRRLSRDEDRSLDSARSSISSSSSSSSSSNSSATSDLAFVMMPTSSDTYGSESHEWQIMGAGDAKYEDPGNNLRIARTLSVSSASSSGSSPPVNLIRALPMTVDTVAFNFATTDAINPLQYPTSLVTPYDCSNPKSPYATTDSQADADSSRPKKSLKYIILDNDPTAATTSRLRVRVTVNDVDLEQVPDKYRLDHAVFPRSIIASLSTHFRHHGAPPSGLEDEDRTKLEKEINEIGIKMAWLQPRLFEGRMQFLQRAIDAYRCKLVHVGGGKTELSARRGKAKWLARKENRNRPSA</sequence>
<dbReference type="Pfam" id="PF26087">
    <property type="entry name" value="DUF8032"/>
    <property type="match status" value="2"/>
</dbReference>
<accession>A0AAD7QRZ2</accession>
<dbReference type="RefSeq" id="XP_056043879.1">
    <property type="nucleotide sequence ID" value="XM_056183955.1"/>
</dbReference>
<proteinExistence type="predicted"/>
<dbReference type="PANTHER" id="PTHR22949:SF0">
    <property type="entry name" value="RE27538P"/>
    <property type="match status" value="1"/>
</dbReference>
<evidence type="ECO:0000259" key="2">
    <source>
        <dbReference type="Pfam" id="PF26087"/>
    </source>
</evidence>
<name>A0AAD7QRZ2_9ASCO</name>
<feature type="region of interest" description="Disordered" evidence="1">
    <location>
        <begin position="149"/>
        <end position="206"/>
    </location>
</feature>
<feature type="compositionally biased region" description="Basic and acidic residues" evidence="1">
    <location>
        <begin position="176"/>
        <end position="185"/>
    </location>
</feature>
<feature type="compositionally biased region" description="Low complexity" evidence="1">
    <location>
        <begin position="186"/>
        <end position="206"/>
    </location>
</feature>
<feature type="domain" description="DUF8032" evidence="2">
    <location>
        <begin position="340"/>
        <end position="436"/>
    </location>
</feature>
<keyword evidence="4" id="KW-1185">Reference proteome</keyword>
<reference evidence="3" key="1">
    <citation type="submission" date="2023-03" db="EMBL/GenBank/DDBJ databases">
        <title>Near-Complete genome sequence of Lipomyces tetrasporous NRRL Y-64009, an oleaginous yeast capable of growing on lignocellulosic hydrolysates.</title>
        <authorList>
            <consortium name="Lawrence Berkeley National Laboratory"/>
            <person name="Jagtap S.S."/>
            <person name="Liu J.-J."/>
            <person name="Walukiewicz H.E."/>
            <person name="Pangilinan J."/>
            <person name="Lipzen A."/>
            <person name="Ahrendt S."/>
            <person name="Koriabine M."/>
            <person name="Cobaugh K."/>
            <person name="Salamov A."/>
            <person name="Yoshinaga Y."/>
            <person name="Ng V."/>
            <person name="Daum C."/>
            <person name="Grigoriev I.V."/>
            <person name="Slininger P.J."/>
            <person name="Dien B.S."/>
            <person name="Jin Y.-S."/>
            <person name="Rao C.V."/>
        </authorList>
    </citation>
    <scope>NUCLEOTIDE SEQUENCE</scope>
    <source>
        <strain evidence="3">NRRL Y-64009</strain>
    </source>
</reference>
<evidence type="ECO:0000313" key="3">
    <source>
        <dbReference type="EMBL" id="KAJ8100429.1"/>
    </source>
</evidence>
<feature type="domain" description="DUF8032" evidence="2">
    <location>
        <begin position="57"/>
        <end position="150"/>
    </location>
</feature>
<dbReference type="EMBL" id="JARPMG010000005">
    <property type="protein sequence ID" value="KAJ8100429.1"/>
    <property type="molecule type" value="Genomic_DNA"/>
</dbReference>
<gene>
    <name evidence="3" type="ORF">POJ06DRAFT_104300</name>
</gene>
<dbReference type="AlphaFoldDB" id="A0AAD7QRZ2"/>
<dbReference type="InterPro" id="IPR058345">
    <property type="entry name" value="DUF8032"/>
</dbReference>
<feature type="region of interest" description="Disordered" evidence="1">
    <location>
        <begin position="1"/>
        <end position="41"/>
    </location>
</feature>
<evidence type="ECO:0000313" key="4">
    <source>
        <dbReference type="Proteomes" id="UP001217417"/>
    </source>
</evidence>
<dbReference type="Proteomes" id="UP001217417">
    <property type="component" value="Unassembled WGS sequence"/>
</dbReference>
<organism evidence="3 4">
    <name type="scientific">Lipomyces tetrasporus</name>
    <dbReference type="NCBI Taxonomy" id="54092"/>
    <lineage>
        <taxon>Eukaryota</taxon>
        <taxon>Fungi</taxon>
        <taxon>Dikarya</taxon>
        <taxon>Ascomycota</taxon>
        <taxon>Saccharomycotina</taxon>
        <taxon>Lipomycetes</taxon>
        <taxon>Lipomycetales</taxon>
        <taxon>Lipomycetaceae</taxon>
        <taxon>Lipomyces</taxon>
    </lineage>
</organism>